<reference evidence="3" key="1">
    <citation type="journal article" date="2011" name="Genome Biol.">
        <title>Comparative and functional genomics provide insights into the pathogenicity of dermatophytic fungi.</title>
        <authorList>
            <person name="Burmester A."/>
            <person name="Shelest E."/>
            <person name="Gloeckner G."/>
            <person name="Heddergott C."/>
            <person name="Schindler S."/>
            <person name="Staib P."/>
            <person name="Heidel A."/>
            <person name="Felder M."/>
            <person name="Petzold A."/>
            <person name="Szafranski K."/>
            <person name="Feuermann M."/>
            <person name="Pedruzzi I."/>
            <person name="Priebe S."/>
            <person name="Groth M."/>
            <person name="Winkler R."/>
            <person name="Li W."/>
            <person name="Kniemeyer O."/>
            <person name="Schroeckh V."/>
            <person name="Hertweck C."/>
            <person name="Hube B."/>
            <person name="White T.C."/>
            <person name="Platzer M."/>
            <person name="Guthke R."/>
            <person name="Heitman J."/>
            <person name="Woestemeyer J."/>
            <person name="Zipfel P.F."/>
            <person name="Monod M."/>
            <person name="Brakhage A.A."/>
        </authorList>
    </citation>
    <scope>NUCLEOTIDE SEQUENCE [LARGE SCALE GENOMIC DNA]</scope>
    <source>
        <strain evidence="3">ATCC MYA-4681 / CBS 112371</strain>
    </source>
</reference>
<protein>
    <submittedName>
        <fullName evidence="2">Uncharacterized protein</fullName>
    </submittedName>
</protein>
<dbReference type="GeneID" id="9526249"/>
<evidence type="ECO:0000313" key="3">
    <source>
        <dbReference type="Proteomes" id="UP000008866"/>
    </source>
</evidence>
<sequence length="60" mass="6594">MAAERAEQDLTGEDAATKASVDTRDAEIPDGPTTETLDEKFQTSKWEIWAYYACVSSPVP</sequence>
<dbReference type="EMBL" id="ABSU01000004">
    <property type="protein sequence ID" value="EFE34918.1"/>
    <property type="molecule type" value="Genomic_DNA"/>
</dbReference>
<dbReference type="HOGENOM" id="CLU_2943473_0_0_1"/>
<dbReference type="AlphaFoldDB" id="D4ANQ7"/>
<gene>
    <name evidence="2" type="ORF">ARB_05874</name>
</gene>
<accession>D4ANQ7</accession>
<organism evidence="2 3">
    <name type="scientific">Arthroderma benhamiae (strain ATCC MYA-4681 / CBS 112371)</name>
    <name type="common">Trichophyton mentagrophytes</name>
    <dbReference type="NCBI Taxonomy" id="663331"/>
    <lineage>
        <taxon>Eukaryota</taxon>
        <taxon>Fungi</taxon>
        <taxon>Dikarya</taxon>
        <taxon>Ascomycota</taxon>
        <taxon>Pezizomycotina</taxon>
        <taxon>Eurotiomycetes</taxon>
        <taxon>Eurotiomycetidae</taxon>
        <taxon>Onygenales</taxon>
        <taxon>Arthrodermataceae</taxon>
        <taxon>Trichophyton</taxon>
    </lineage>
</organism>
<dbReference type="KEGG" id="abe:ARB_05874"/>
<proteinExistence type="predicted"/>
<name>D4ANQ7_ARTBC</name>
<comment type="caution">
    <text evidence="2">The sequence shown here is derived from an EMBL/GenBank/DDBJ whole genome shotgun (WGS) entry which is preliminary data.</text>
</comment>
<dbReference type="OMA" id="KFQTSKW"/>
<keyword evidence="3" id="KW-1185">Reference proteome</keyword>
<evidence type="ECO:0000256" key="1">
    <source>
        <dbReference type="SAM" id="MobiDB-lite"/>
    </source>
</evidence>
<feature type="region of interest" description="Disordered" evidence="1">
    <location>
        <begin position="1"/>
        <end position="39"/>
    </location>
</feature>
<dbReference type="RefSeq" id="XP_003015563.1">
    <property type="nucleotide sequence ID" value="XM_003015517.1"/>
</dbReference>
<dbReference type="Proteomes" id="UP000008866">
    <property type="component" value="Unassembled WGS sequence"/>
</dbReference>
<evidence type="ECO:0000313" key="2">
    <source>
        <dbReference type="EMBL" id="EFE34918.1"/>
    </source>
</evidence>